<evidence type="ECO:0000313" key="5">
    <source>
        <dbReference type="Proteomes" id="UP000027138"/>
    </source>
</evidence>
<dbReference type="Pfam" id="PF20160">
    <property type="entry name" value="C-JID"/>
    <property type="match status" value="1"/>
</dbReference>
<evidence type="ECO:0000313" key="4">
    <source>
        <dbReference type="EMBL" id="KDP41808.1"/>
    </source>
</evidence>
<name>A0A067L3M1_JATCU</name>
<evidence type="ECO:0000256" key="1">
    <source>
        <dbReference type="ARBA" id="ARBA00022614"/>
    </source>
</evidence>
<accession>A0A067L3M1</accession>
<keyword evidence="5" id="KW-1185">Reference proteome</keyword>
<dbReference type="OrthoDB" id="1472547at2759"/>
<keyword evidence="2" id="KW-0677">Repeat</keyword>
<gene>
    <name evidence="4" type="ORF">JCGZ_26826</name>
</gene>
<organism evidence="4 5">
    <name type="scientific">Jatropha curcas</name>
    <name type="common">Barbados nut</name>
    <dbReference type="NCBI Taxonomy" id="180498"/>
    <lineage>
        <taxon>Eukaryota</taxon>
        <taxon>Viridiplantae</taxon>
        <taxon>Streptophyta</taxon>
        <taxon>Embryophyta</taxon>
        <taxon>Tracheophyta</taxon>
        <taxon>Spermatophyta</taxon>
        <taxon>Magnoliopsida</taxon>
        <taxon>eudicotyledons</taxon>
        <taxon>Gunneridae</taxon>
        <taxon>Pentapetalae</taxon>
        <taxon>rosids</taxon>
        <taxon>fabids</taxon>
        <taxon>Malpighiales</taxon>
        <taxon>Euphorbiaceae</taxon>
        <taxon>Crotonoideae</taxon>
        <taxon>Jatropheae</taxon>
        <taxon>Jatropha</taxon>
    </lineage>
</organism>
<dbReference type="EMBL" id="KK914317">
    <property type="protein sequence ID" value="KDP41808.1"/>
    <property type="molecule type" value="Genomic_DNA"/>
</dbReference>
<evidence type="ECO:0000259" key="3">
    <source>
        <dbReference type="Pfam" id="PF20160"/>
    </source>
</evidence>
<protein>
    <recommendedName>
        <fullName evidence="3">C-JID domain-containing protein</fullName>
    </recommendedName>
</protein>
<evidence type="ECO:0000256" key="2">
    <source>
        <dbReference type="ARBA" id="ARBA00022737"/>
    </source>
</evidence>
<feature type="domain" description="C-JID" evidence="3">
    <location>
        <begin position="58"/>
        <end position="199"/>
    </location>
</feature>
<dbReference type="InterPro" id="IPR045344">
    <property type="entry name" value="C-JID"/>
</dbReference>
<sequence>MELIEEGWGHFCFVDCTNLDWEEFRSHVPQRILNLAHKTLESHRGLEYSDEKQYRIIFPGDSIPNWIQHQDTGFSITLPLPPNWYENFLGFALSAVLCIGNRTHGHVDKKYVRLECQFKSNCGESYPKNARFSFYEYATDSSLEQVLMFYNSDLCLEVTDKGERMVDYNEVSFGFFMENADNNPIASTVQKCGVRLLYEGNDIYVHNQNEAFNFQQDKTYSSDMHKVESNVVRRRKRKYKKFLSPTMMRLKPIKYFSLSRRKRMRENQGEHLALEKRKRGSKRDSILLSHGQENKLTEVENFSRSDAITLLWMWDDQATLDIYTQVSD</sequence>
<dbReference type="AlphaFoldDB" id="A0A067L3M1"/>
<dbReference type="Proteomes" id="UP000027138">
    <property type="component" value="Unassembled WGS sequence"/>
</dbReference>
<keyword evidence="1" id="KW-0433">Leucine-rich repeat</keyword>
<proteinExistence type="predicted"/>
<reference evidence="4 5" key="1">
    <citation type="journal article" date="2014" name="PLoS ONE">
        <title>Global Analysis of Gene Expression Profiles in Physic Nut (Jatropha curcas L.) Seedlings Exposed to Salt Stress.</title>
        <authorList>
            <person name="Zhang L."/>
            <person name="Zhang C."/>
            <person name="Wu P."/>
            <person name="Chen Y."/>
            <person name="Li M."/>
            <person name="Jiang H."/>
            <person name="Wu G."/>
        </authorList>
    </citation>
    <scope>NUCLEOTIDE SEQUENCE [LARGE SCALE GENOMIC DNA]</scope>
    <source>
        <strain evidence="5">cv. GZQX0401</strain>
        <tissue evidence="4">Young leaves</tissue>
    </source>
</reference>